<evidence type="ECO:0000256" key="1">
    <source>
        <dbReference type="ARBA" id="ARBA00004156"/>
    </source>
</evidence>
<comment type="caution">
    <text evidence="9">The sequence shown here is derived from an EMBL/GenBank/DDBJ whole genome shotgun (WGS) entry which is preliminary data.</text>
</comment>
<dbReference type="Proteomes" id="UP001189429">
    <property type="component" value="Unassembled WGS sequence"/>
</dbReference>
<dbReference type="InterPro" id="IPR035969">
    <property type="entry name" value="Rab-GAP_TBC_sf"/>
</dbReference>
<accession>A0ABN9R0V7</accession>
<dbReference type="SMART" id="SM00584">
    <property type="entry name" value="TLDc"/>
    <property type="match status" value="1"/>
</dbReference>
<keyword evidence="3" id="KW-0770">Synapse</keyword>
<feature type="non-terminal residue" evidence="9">
    <location>
        <position position="1"/>
    </location>
</feature>
<feature type="domain" description="TLDc" evidence="8">
    <location>
        <begin position="522"/>
        <end position="716"/>
    </location>
</feature>
<dbReference type="InterPro" id="IPR006571">
    <property type="entry name" value="TLDc_dom"/>
</dbReference>
<dbReference type="PANTHER" id="PTHR23354:SF122">
    <property type="entry name" value="GTPASE-ACTIVATING PROTEIN SKYWALKER"/>
    <property type="match status" value="1"/>
</dbReference>
<dbReference type="EMBL" id="CAUYUJ010004824">
    <property type="protein sequence ID" value="CAK0811096.1"/>
    <property type="molecule type" value="Genomic_DNA"/>
</dbReference>
<dbReference type="SMART" id="SM00164">
    <property type="entry name" value="TBC"/>
    <property type="match status" value="1"/>
</dbReference>
<evidence type="ECO:0000256" key="4">
    <source>
        <dbReference type="ARBA" id="ARBA00023136"/>
    </source>
</evidence>
<evidence type="ECO:0000256" key="3">
    <source>
        <dbReference type="ARBA" id="ARBA00023018"/>
    </source>
</evidence>
<name>A0ABN9R0V7_9DINO</name>
<proteinExistence type="predicted"/>
<dbReference type="SUPFAM" id="SSF47923">
    <property type="entry name" value="Ypt/Rab-GAP domain of gyp1p"/>
    <property type="match status" value="1"/>
</dbReference>
<evidence type="ECO:0000256" key="2">
    <source>
        <dbReference type="ARBA" id="ARBA00004184"/>
    </source>
</evidence>
<evidence type="ECO:0000313" key="10">
    <source>
        <dbReference type="Proteomes" id="UP001189429"/>
    </source>
</evidence>
<keyword evidence="10" id="KW-1185">Reference proteome</keyword>
<dbReference type="PROSITE" id="PS51886">
    <property type="entry name" value="TLDC"/>
    <property type="match status" value="1"/>
</dbReference>
<organism evidence="9 10">
    <name type="scientific">Prorocentrum cordatum</name>
    <dbReference type="NCBI Taxonomy" id="2364126"/>
    <lineage>
        <taxon>Eukaryota</taxon>
        <taxon>Sar</taxon>
        <taxon>Alveolata</taxon>
        <taxon>Dinophyceae</taxon>
        <taxon>Prorocentrales</taxon>
        <taxon>Prorocentraceae</taxon>
        <taxon>Prorocentrum</taxon>
    </lineage>
</organism>
<keyword evidence="4" id="KW-0472">Membrane</keyword>
<gene>
    <name evidence="9" type="ORF">PCOR1329_LOCUS15842</name>
</gene>
<sequence>LTADALTAYAEVPGGEDPSGGGAAPRPTAELPLVRVAAVLGTAEGSRAVKLVCQGGAWWELRGEPAEVAPWASEVHARFRQFRFAAQSMRTSVAMDEQLSKALARSRRRRLKSSVRRTLPCCACILRDPPRGSHDFSTAVNARQSIFRGPRTKFDGGMADPKLLEGITDPDLQEVQVLHWSSQAVQFLRRCERIPKELSEDFAQSMRKGVPDGLKRLIWPLAAGTTVECSRGRVDLREAYSGNLERTFGSLVPAALEDPVPTFCQGIQGLEGTPVLRDAVPYLWLLSPEGEQALRRLLWCTQLTTSSVRLCPFLPCLLAALLAFFSEEEAMHIVETVIDAAEGEADPERSSNPRIVLTVEVLNKQAKLFVREGRRAGNAPEALGHLEGLGVDLHAAAAQLLQDGLAHALPFRCFCRLVGCFLAEGSQAILRFGLALLKLQTPAILACGTREEAAERLRQFGGGPREGGSLEDVDSLAKAAFSIQLRDMGMAKVSSAEGSLFVRAAEGELRIFCRPRLHAPRGNCPDELWAYLWPFVPARYRILDPQLVYLPSMHGTSLRTCLELCKAHIDHPMVFFLYTPRGDIIGGFSPLIWRKTNGYLALREVVCAVDDAFAFQLPAGSKAPRIFHWTGSNELLLQASETSGLHFGGDGPAVFVRPCLTRAQTSASRSFDSPPLTAPADDAVASEVDGPCAEDDRPSGEYVDFELARLEIFALA</sequence>
<reference evidence="9" key="1">
    <citation type="submission" date="2023-10" db="EMBL/GenBank/DDBJ databases">
        <authorList>
            <person name="Chen Y."/>
            <person name="Shah S."/>
            <person name="Dougan E. K."/>
            <person name="Thang M."/>
            <person name="Chan C."/>
        </authorList>
    </citation>
    <scope>NUCLEOTIDE SEQUENCE [LARGE SCALE GENOMIC DNA]</scope>
</reference>
<dbReference type="InterPro" id="IPR000195">
    <property type="entry name" value="Rab-GAP-TBC_dom"/>
</dbReference>
<evidence type="ECO:0000256" key="6">
    <source>
        <dbReference type="ARBA" id="ARBA00034103"/>
    </source>
</evidence>
<dbReference type="Pfam" id="PF00566">
    <property type="entry name" value="RabGAP-TBC"/>
    <property type="match status" value="1"/>
</dbReference>
<keyword evidence="5" id="KW-0968">Cytoplasmic vesicle</keyword>
<comment type="subcellular location">
    <subcellularLocation>
        <location evidence="1">Cytoplasmic vesicle membrane</location>
    </subcellularLocation>
    <subcellularLocation>
        <location evidence="2">Endomembrane system</location>
        <topology evidence="2">Peripheral membrane protein</topology>
    </subcellularLocation>
    <subcellularLocation>
        <location evidence="6">Synapse</location>
    </subcellularLocation>
</comment>
<dbReference type="PANTHER" id="PTHR23354">
    <property type="entry name" value="NUCLEOLAR PROTEIN 7/ESTROGEN RECEPTOR COACTIVATOR-RELATED"/>
    <property type="match status" value="1"/>
</dbReference>
<evidence type="ECO:0000313" key="9">
    <source>
        <dbReference type="EMBL" id="CAK0811096.1"/>
    </source>
</evidence>
<evidence type="ECO:0000256" key="5">
    <source>
        <dbReference type="ARBA" id="ARBA00023329"/>
    </source>
</evidence>
<dbReference type="Gene3D" id="1.10.472.80">
    <property type="entry name" value="Ypt/Rab-GAP domain of gyp1p, domain 3"/>
    <property type="match status" value="1"/>
</dbReference>
<feature type="region of interest" description="Disordered" evidence="7">
    <location>
        <begin position="666"/>
        <end position="699"/>
    </location>
</feature>
<dbReference type="Pfam" id="PF07534">
    <property type="entry name" value="TLD"/>
    <property type="match status" value="1"/>
</dbReference>
<evidence type="ECO:0000256" key="7">
    <source>
        <dbReference type="SAM" id="MobiDB-lite"/>
    </source>
</evidence>
<evidence type="ECO:0000259" key="8">
    <source>
        <dbReference type="PROSITE" id="PS51886"/>
    </source>
</evidence>
<protein>
    <recommendedName>
        <fullName evidence="8">TLDc domain-containing protein</fullName>
    </recommendedName>
</protein>